<proteinExistence type="predicted"/>
<sequence>MRYQDYIDAFNNNADSNAKAAFFTEDVILEAPYAHLQGRDAVLAMFAAAHQKVKEELRPRAVVQTGEYIMAEVDACFVAREDTPGSPFYEFKKGDSLAFRFFGVYKLREGRICEFHLSFWPKPTPIEPF</sequence>
<dbReference type="InterPro" id="IPR037401">
    <property type="entry name" value="SnoaL-like"/>
</dbReference>
<name>A0ABQ8GVJ0_9PEZI</name>
<dbReference type="EMBL" id="JAGTJR010000001">
    <property type="protein sequence ID" value="KAH7065267.1"/>
    <property type="molecule type" value="Genomic_DNA"/>
</dbReference>
<feature type="domain" description="SnoaL-like" evidence="1">
    <location>
        <begin position="4"/>
        <end position="114"/>
    </location>
</feature>
<accession>A0ABQ8GVJ0</accession>
<dbReference type="Gene3D" id="3.10.450.50">
    <property type="match status" value="1"/>
</dbReference>
<keyword evidence="3" id="KW-1185">Reference proteome</keyword>
<organism evidence="2 3">
    <name type="scientific">Macrophomina phaseolina</name>
    <dbReference type="NCBI Taxonomy" id="35725"/>
    <lineage>
        <taxon>Eukaryota</taxon>
        <taxon>Fungi</taxon>
        <taxon>Dikarya</taxon>
        <taxon>Ascomycota</taxon>
        <taxon>Pezizomycotina</taxon>
        <taxon>Dothideomycetes</taxon>
        <taxon>Dothideomycetes incertae sedis</taxon>
        <taxon>Botryosphaeriales</taxon>
        <taxon>Botryosphaeriaceae</taxon>
        <taxon>Macrophomina</taxon>
    </lineage>
</organism>
<evidence type="ECO:0000313" key="3">
    <source>
        <dbReference type="Proteomes" id="UP000774617"/>
    </source>
</evidence>
<dbReference type="InterPro" id="IPR032710">
    <property type="entry name" value="NTF2-like_dom_sf"/>
</dbReference>
<evidence type="ECO:0000259" key="1">
    <source>
        <dbReference type="Pfam" id="PF12680"/>
    </source>
</evidence>
<dbReference type="Proteomes" id="UP000774617">
    <property type="component" value="Unassembled WGS sequence"/>
</dbReference>
<dbReference type="Pfam" id="PF12680">
    <property type="entry name" value="SnoaL_2"/>
    <property type="match status" value="1"/>
</dbReference>
<protein>
    <recommendedName>
        <fullName evidence="1">SnoaL-like domain-containing protein</fullName>
    </recommendedName>
</protein>
<dbReference type="SUPFAM" id="SSF54427">
    <property type="entry name" value="NTF2-like"/>
    <property type="match status" value="1"/>
</dbReference>
<reference evidence="2 3" key="1">
    <citation type="journal article" date="2021" name="Nat. Commun.">
        <title>Genetic determinants of endophytism in the Arabidopsis root mycobiome.</title>
        <authorList>
            <person name="Mesny F."/>
            <person name="Miyauchi S."/>
            <person name="Thiergart T."/>
            <person name="Pickel B."/>
            <person name="Atanasova L."/>
            <person name="Karlsson M."/>
            <person name="Huettel B."/>
            <person name="Barry K.W."/>
            <person name="Haridas S."/>
            <person name="Chen C."/>
            <person name="Bauer D."/>
            <person name="Andreopoulos W."/>
            <person name="Pangilinan J."/>
            <person name="LaButti K."/>
            <person name="Riley R."/>
            <person name="Lipzen A."/>
            <person name="Clum A."/>
            <person name="Drula E."/>
            <person name="Henrissat B."/>
            <person name="Kohler A."/>
            <person name="Grigoriev I.V."/>
            <person name="Martin F.M."/>
            <person name="Hacquard S."/>
        </authorList>
    </citation>
    <scope>NUCLEOTIDE SEQUENCE [LARGE SCALE GENOMIC DNA]</scope>
    <source>
        <strain evidence="2 3">MPI-SDFR-AT-0080</strain>
    </source>
</reference>
<evidence type="ECO:0000313" key="2">
    <source>
        <dbReference type="EMBL" id="KAH7065267.1"/>
    </source>
</evidence>
<gene>
    <name evidence="2" type="ORF">B0J12DRAFT_29793</name>
</gene>
<comment type="caution">
    <text evidence="2">The sequence shown here is derived from an EMBL/GenBank/DDBJ whole genome shotgun (WGS) entry which is preliminary data.</text>
</comment>